<feature type="non-terminal residue" evidence="1">
    <location>
        <position position="1"/>
    </location>
</feature>
<reference evidence="1" key="1">
    <citation type="journal article" date="2014" name="Front. Microbiol.">
        <title>High frequency of phylogenetically diverse reductive dehalogenase-homologous genes in deep subseafloor sedimentary metagenomes.</title>
        <authorList>
            <person name="Kawai M."/>
            <person name="Futagami T."/>
            <person name="Toyoda A."/>
            <person name="Takaki Y."/>
            <person name="Nishi S."/>
            <person name="Hori S."/>
            <person name="Arai W."/>
            <person name="Tsubouchi T."/>
            <person name="Morono Y."/>
            <person name="Uchiyama I."/>
            <person name="Ito T."/>
            <person name="Fujiyama A."/>
            <person name="Inagaki F."/>
            <person name="Takami H."/>
        </authorList>
    </citation>
    <scope>NUCLEOTIDE SEQUENCE</scope>
    <source>
        <strain evidence="1">Expedition CK06-06</strain>
    </source>
</reference>
<name>X1T3J4_9ZZZZ</name>
<proteinExistence type="predicted"/>
<dbReference type="EMBL" id="BARW01010287">
    <property type="protein sequence ID" value="GAI74589.1"/>
    <property type="molecule type" value="Genomic_DNA"/>
</dbReference>
<gene>
    <name evidence="1" type="ORF">S12H4_20322</name>
</gene>
<accession>X1T3J4</accession>
<dbReference type="AlphaFoldDB" id="X1T3J4"/>
<sequence>FLEQFNKEREKALKKHLEMKRRIIRKWIKKS</sequence>
<protein>
    <submittedName>
        <fullName evidence="1">Uncharacterized protein</fullName>
    </submittedName>
</protein>
<comment type="caution">
    <text evidence="1">The sequence shown here is derived from an EMBL/GenBank/DDBJ whole genome shotgun (WGS) entry which is preliminary data.</text>
</comment>
<organism evidence="1">
    <name type="scientific">marine sediment metagenome</name>
    <dbReference type="NCBI Taxonomy" id="412755"/>
    <lineage>
        <taxon>unclassified sequences</taxon>
        <taxon>metagenomes</taxon>
        <taxon>ecological metagenomes</taxon>
    </lineage>
</organism>
<evidence type="ECO:0000313" key="1">
    <source>
        <dbReference type="EMBL" id="GAI74589.1"/>
    </source>
</evidence>